<sequence>MQIIKLDATESTNTYLKELSAKKEVQDFTIITTENQTSGRGQLNSKWESERGKNLAISILKNRINIPVDRLFLMNVCVSLSILDSLNRLNIPNLKVKWPNDILSGNFKIGGILIENIISGSKIKRSIIGFGLNVNQSEFKNAPNASSLKKIMGHDFNLDSVFYAIIENLHQQLNRPILTFENELYKQYHSQLFKIGVKSNFLIQKEEPIEGVIEGVSKNGKLKVKLENGSLQEFGLKEIRLQY</sequence>
<dbReference type="RefSeq" id="WP_091627417.1">
    <property type="nucleotide sequence ID" value="NZ_FNZN01000013.1"/>
</dbReference>
<dbReference type="Gene3D" id="3.30.930.10">
    <property type="entry name" value="Bira Bifunctional Protein, Domain 2"/>
    <property type="match status" value="1"/>
</dbReference>
<protein>
    <submittedName>
        <fullName evidence="3">BirA family transcriptional regulator, biotin operon repressor / biotin-[acetyl-CoA-carboxylase] ligase</fullName>
    </submittedName>
</protein>
<evidence type="ECO:0000313" key="4">
    <source>
        <dbReference type="Proteomes" id="UP000198990"/>
    </source>
</evidence>
<dbReference type="PANTHER" id="PTHR12835:SF5">
    <property type="entry name" value="BIOTIN--PROTEIN LIGASE"/>
    <property type="match status" value="1"/>
</dbReference>
<evidence type="ECO:0000256" key="1">
    <source>
        <dbReference type="ARBA" id="ARBA00022598"/>
    </source>
</evidence>
<evidence type="ECO:0000259" key="2">
    <source>
        <dbReference type="PROSITE" id="PS51733"/>
    </source>
</evidence>
<dbReference type="GO" id="GO:0005737">
    <property type="term" value="C:cytoplasm"/>
    <property type="evidence" value="ECO:0007669"/>
    <property type="project" value="TreeGrafter"/>
</dbReference>
<name>A0A1H7WYE0_9FLAO</name>
<dbReference type="InterPro" id="IPR045864">
    <property type="entry name" value="aa-tRNA-synth_II/BPL/LPL"/>
</dbReference>
<dbReference type="CDD" id="cd16442">
    <property type="entry name" value="BPL"/>
    <property type="match status" value="1"/>
</dbReference>
<dbReference type="Pfam" id="PF03099">
    <property type="entry name" value="BPL_LplA_LipB"/>
    <property type="match status" value="1"/>
</dbReference>
<accession>A0A1H7WYE0</accession>
<evidence type="ECO:0000313" key="3">
    <source>
        <dbReference type="EMBL" id="SEM26543.1"/>
    </source>
</evidence>
<dbReference type="STRING" id="228957.SAMN04488008_11364"/>
<dbReference type="NCBIfam" id="TIGR00121">
    <property type="entry name" value="birA_ligase"/>
    <property type="match status" value="1"/>
</dbReference>
<dbReference type="EMBL" id="FNZN01000013">
    <property type="protein sequence ID" value="SEM26543.1"/>
    <property type="molecule type" value="Genomic_DNA"/>
</dbReference>
<dbReference type="Proteomes" id="UP000198990">
    <property type="component" value="Unassembled WGS sequence"/>
</dbReference>
<dbReference type="GO" id="GO:0004077">
    <property type="term" value="F:biotin--[biotin carboxyl-carrier protein] ligase activity"/>
    <property type="evidence" value="ECO:0007669"/>
    <property type="project" value="InterPro"/>
</dbReference>
<keyword evidence="1 3" id="KW-0436">Ligase</keyword>
<dbReference type="AlphaFoldDB" id="A0A1H7WYE0"/>
<dbReference type="InterPro" id="IPR004408">
    <property type="entry name" value="Biotin_CoA_COase_ligase"/>
</dbReference>
<proteinExistence type="predicted"/>
<dbReference type="PROSITE" id="PS51733">
    <property type="entry name" value="BPL_LPL_CATALYTIC"/>
    <property type="match status" value="1"/>
</dbReference>
<dbReference type="OrthoDB" id="9807064at2"/>
<dbReference type="InterPro" id="IPR004143">
    <property type="entry name" value="BPL_LPL_catalytic"/>
</dbReference>
<dbReference type="SUPFAM" id="SSF55681">
    <property type="entry name" value="Class II aaRS and biotin synthetases"/>
    <property type="match status" value="1"/>
</dbReference>
<reference evidence="4" key="1">
    <citation type="submission" date="2016-10" db="EMBL/GenBank/DDBJ databases">
        <authorList>
            <person name="Varghese N."/>
            <person name="Submissions S."/>
        </authorList>
    </citation>
    <scope>NUCLEOTIDE SEQUENCE [LARGE SCALE GENOMIC DNA]</scope>
    <source>
        <strain evidence="4">DSM 16471</strain>
    </source>
</reference>
<feature type="domain" description="BPL/LPL catalytic" evidence="2">
    <location>
        <begin position="1"/>
        <end position="177"/>
    </location>
</feature>
<keyword evidence="4" id="KW-1185">Reference proteome</keyword>
<dbReference type="PANTHER" id="PTHR12835">
    <property type="entry name" value="BIOTIN PROTEIN LIGASE"/>
    <property type="match status" value="1"/>
</dbReference>
<gene>
    <name evidence="3" type="ORF">SAMN04488008_11364</name>
</gene>
<organism evidence="3 4">
    <name type="scientific">Maribacter orientalis</name>
    <dbReference type="NCBI Taxonomy" id="228957"/>
    <lineage>
        <taxon>Bacteria</taxon>
        <taxon>Pseudomonadati</taxon>
        <taxon>Bacteroidota</taxon>
        <taxon>Flavobacteriia</taxon>
        <taxon>Flavobacteriales</taxon>
        <taxon>Flavobacteriaceae</taxon>
        <taxon>Maribacter</taxon>
    </lineage>
</organism>